<dbReference type="GO" id="GO:0043103">
    <property type="term" value="P:hypoxanthine salvage"/>
    <property type="evidence" value="ECO:0007669"/>
    <property type="project" value="TreeGrafter"/>
</dbReference>
<comment type="similarity">
    <text evidence="2">Belongs to the metallo-dependent hydrolases superfamily. Adenosine and AMP deaminases family.</text>
</comment>
<evidence type="ECO:0000256" key="6">
    <source>
        <dbReference type="ARBA" id="ARBA00022833"/>
    </source>
</evidence>
<dbReference type="Pfam" id="PF00962">
    <property type="entry name" value="A_deaminase"/>
    <property type="match status" value="1"/>
</dbReference>
<evidence type="ECO:0000259" key="7">
    <source>
        <dbReference type="Pfam" id="PF00962"/>
    </source>
</evidence>
<keyword evidence="5" id="KW-0378">Hydrolase</keyword>
<keyword evidence="6" id="KW-0862">Zinc</keyword>
<dbReference type="InterPro" id="IPR032466">
    <property type="entry name" value="Metal_Hydrolase"/>
</dbReference>
<dbReference type="EMBL" id="CP020946">
    <property type="protein sequence ID" value="ASD62442.1"/>
    <property type="molecule type" value="Genomic_DNA"/>
</dbReference>
<dbReference type="Proteomes" id="UP000197003">
    <property type="component" value="Chromosome"/>
</dbReference>
<evidence type="ECO:0000256" key="2">
    <source>
        <dbReference type="ARBA" id="ARBA00006676"/>
    </source>
</evidence>
<organism evidence="8 9">
    <name type="scientific">Bdellovibrio bacteriovorus</name>
    <dbReference type="NCBI Taxonomy" id="959"/>
    <lineage>
        <taxon>Bacteria</taxon>
        <taxon>Pseudomonadati</taxon>
        <taxon>Bdellovibrionota</taxon>
        <taxon>Bdellovibrionia</taxon>
        <taxon>Bdellovibrionales</taxon>
        <taxon>Pseudobdellovibrionaceae</taxon>
        <taxon>Bdellovibrio</taxon>
    </lineage>
</organism>
<dbReference type="InterPro" id="IPR006330">
    <property type="entry name" value="Ado/ade_deaminase"/>
</dbReference>
<dbReference type="AlphaFoldDB" id="A0A1Z3N4P0"/>
<evidence type="ECO:0000256" key="5">
    <source>
        <dbReference type="ARBA" id="ARBA00022801"/>
    </source>
</evidence>
<evidence type="ECO:0000256" key="4">
    <source>
        <dbReference type="ARBA" id="ARBA00022723"/>
    </source>
</evidence>
<dbReference type="SUPFAM" id="SSF51556">
    <property type="entry name" value="Metallo-dependent hydrolases"/>
    <property type="match status" value="1"/>
</dbReference>
<accession>A0A1Z3N4P0</accession>
<evidence type="ECO:0000256" key="1">
    <source>
        <dbReference type="ARBA" id="ARBA00001947"/>
    </source>
</evidence>
<protein>
    <recommendedName>
        <fullName evidence="3">adenosine deaminase</fullName>
        <ecNumber evidence="3">3.5.4.4</ecNumber>
    </recommendedName>
</protein>
<dbReference type="PANTHER" id="PTHR11409">
    <property type="entry name" value="ADENOSINE DEAMINASE"/>
    <property type="match status" value="1"/>
</dbReference>
<dbReference type="GO" id="GO:0046872">
    <property type="term" value="F:metal ion binding"/>
    <property type="evidence" value="ECO:0007669"/>
    <property type="project" value="UniProtKB-KW"/>
</dbReference>
<dbReference type="NCBIfam" id="TIGR01430">
    <property type="entry name" value="aden_deam"/>
    <property type="match status" value="1"/>
</dbReference>
<comment type="cofactor">
    <cofactor evidence="1">
        <name>Zn(2+)</name>
        <dbReference type="ChEBI" id="CHEBI:29105"/>
    </cofactor>
</comment>
<dbReference type="GO" id="GO:0046103">
    <property type="term" value="P:inosine biosynthetic process"/>
    <property type="evidence" value="ECO:0007669"/>
    <property type="project" value="TreeGrafter"/>
</dbReference>
<name>A0A1Z3N4P0_BDEBC</name>
<sequence length="341" mass="38533">MERLYSHNIRDILKVDLHRHLDCSVRWSTILELAPQVGIPLAPTSQGQKDQFLITGPMKDLGSVLNKFMNAQKVLASEEILTRVAYEACEDAFNDGVRLLELRYAPTFIADGHKSLTFEKIHRSLLKGIEQARKQFPMLIGLICIVQRIKSFDVAEKVVDFAIDHKDSFLALDLADNEEGFDPKVFAPLFQKAKKAGLRITVHSGETPSPVSAHWVRDSIEILGAERIGHGIQIINDPSVLELVKDRRIPLEICPISNYLTQSFPTYEEHPIRRLMQAGVLVTINSDDPGVFATTLSDDYEVLHRVHGFTKEDFHKCNQIAFDASFIPDIEKNRIMGEFFG</sequence>
<dbReference type="EC" id="3.5.4.4" evidence="3"/>
<dbReference type="GO" id="GO:0004000">
    <property type="term" value="F:adenosine deaminase activity"/>
    <property type="evidence" value="ECO:0007669"/>
    <property type="project" value="TreeGrafter"/>
</dbReference>
<gene>
    <name evidence="8" type="ORF">B9G79_02115</name>
</gene>
<dbReference type="GO" id="GO:0005829">
    <property type="term" value="C:cytosol"/>
    <property type="evidence" value="ECO:0007669"/>
    <property type="project" value="TreeGrafter"/>
</dbReference>
<dbReference type="PANTHER" id="PTHR11409:SF43">
    <property type="entry name" value="ADENOSINE DEAMINASE"/>
    <property type="match status" value="1"/>
</dbReference>
<dbReference type="InterPro" id="IPR001365">
    <property type="entry name" value="A_deaminase_dom"/>
</dbReference>
<dbReference type="GO" id="GO:0006154">
    <property type="term" value="P:adenosine catabolic process"/>
    <property type="evidence" value="ECO:0007669"/>
    <property type="project" value="TreeGrafter"/>
</dbReference>
<evidence type="ECO:0000256" key="3">
    <source>
        <dbReference type="ARBA" id="ARBA00012784"/>
    </source>
</evidence>
<dbReference type="RefSeq" id="WP_088564081.1">
    <property type="nucleotide sequence ID" value="NZ_CP020946.1"/>
</dbReference>
<feature type="domain" description="Adenosine deaminase" evidence="7">
    <location>
        <begin position="14"/>
        <end position="337"/>
    </location>
</feature>
<proteinExistence type="inferred from homology"/>
<keyword evidence="4" id="KW-0479">Metal-binding</keyword>
<dbReference type="Gene3D" id="3.20.20.140">
    <property type="entry name" value="Metal-dependent hydrolases"/>
    <property type="match status" value="1"/>
</dbReference>
<reference evidence="8 9" key="1">
    <citation type="submission" date="2017-04" db="EMBL/GenBank/DDBJ databases">
        <title>Whole genome sequence of Bdellovibrio bacteriovorus strain SSB218315.</title>
        <authorList>
            <person name="Oyedara O."/>
            <person name="Rodriguez-Perez M.A."/>
        </authorList>
    </citation>
    <scope>NUCLEOTIDE SEQUENCE [LARGE SCALE GENOMIC DNA]</scope>
    <source>
        <strain evidence="8 9">SSB218315</strain>
    </source>
</reference>
<dbReference type="OrthoDB" id="5289392at2"/>
<evidence type="ECO:0000313" key="8">
    <source>
        <dbReference type="EMBL" id="ASD62442.1"/>
    </source>
</evidence>
<evidence type="ECO:0000313" key="9">
    <source>
        <dbReference type="Proteomes" id="UP000197003"/>
    </source>
</evidence>